<gene>
    <name evidence="1" type="ORF">dnl_26570</name>
</gene>
<reference evidence="1" key="1">
    <citation type="journal article" date="2021" name="Microb. Physiol.">
        <title>Proteogenomic Insights into the Physiology of Marine, Sulfate-Reducing, Filamentous Desulfonema limicola and Desulfonema magnum.</title>
        <authorList>
            <person name="Schnaars V."/>
            <person name="Wohlbrand L."/>
            <person name="Scheve S."/>
            <person name="Hinrichs C."/>
            <person name="Reinhardt R."/>
            <person name="Rabus R."/>
        </authorList>
    </citation>
    <scope>NUCLEOTIDE SEQUENCE</scope>
    <source>
        <strain evidence="1">5ac10</strain>
    </source>
</reference>
<organism evidence="1 2">
    <name type="scientific">Desulfonema limicola</name>
    <dbReference type="NCBI Taxonomy" id="45656"/>
    <lineage>
        <taxon>Bacteria</taxon>
        <taxon>Pseudomonadati</taxon>
        <taxon>Thermodesulfobacteriota</taxon>
        <taxon>Desulfobacteria</taxon>
        <taxon>Desulfobacterales</taxon>
        <taxon>Desulfococcaceae</taxon>
        <taxon>Desulfonema</taxon>
    </lineage>
</organism>
<evidence type="ECO:0000313" key="1">
    <source>
        <dbReference type="EMBL" id="QTA80357.1"/>
    </source>
</evidence>
<sequence length="42" mass="4935">MKLPVYAKKMSCMKKYLLQLIFLNIKLIIKSKCVNIKTGYAR</sequence>
<evidence type="ECO:0000313" key="2">
    <source>
        <dbReference type="Proteomes" id="UP000663720"/>
    </source>
</evidence>
<protein>
    <submittedName>
        <fullName evidence="1">Uncharacterized protein</fullName>
    </submittedName>
</protein>
<name>A0A975B824_9BACT</name>
<proteinExistence type="predicted"/>
<dbReference type="AlphaFoldDB" id="A0A975B824"/>
<dbReference type="EMBL" id="CP061799">
    <property type="protein sequence ID" value="QTA80357.1"/>
    <property type="molecule type" value="Genomic_DNA"/>
</dbReference>
<dbReference type="Proteomes" id="UP000663720">
    <property type="component" value="Chromosome"/>
</dbReference>
<keyword evidence="2" id="KW-1185">Reference proteome</keyword>
<accession>A0A975B824</accession>
<dbReference type="KEGG" id="dli:dnl_26570"/>